<evidence type="ECO:0000256" key="4">
    <source>
        <dbReference type="ARBA" id="ARBA00022723"/>
    </source>
</evidence>
<comment type="cofactor">
    <cofactor evidence="1">
        <name>Zn(2+)</name>
        <dbReference type="ChEBI" id="CHEBI:29105"/>
    </cofactor>
</comment>
<proteinExistence type="inferred from homology"/>
<dbReference type="AlphaFoldDB" id="A0A2H4ZP71"/>
<comment type="similarity">
    <text evidence="2">Belongs to the endoribonuclease YbeY family.</text>
</comment>
<keyword evidence="6" id="KW-0378">Hydrolase</keyword>
<dbReference type="InterPro" id="IPR002036">
    <property type="entry name" value="YbeY"/>
</dbReference>
<sequence length="175" mass="20436">MALMANLDLAFEIECKEYLREPWANSIDGHQLWQNIFSYWLSELERELLCQFHVETYSLGLKLVNDIQIGIINRTWRGIDLSTDVLSFPMHECLIINPMKKTDLQKSISIELGDIIISIETAERQSIDHNHSLEHELHWLASHGLLHLLGLDHPDQESLNRMLNYQDKLLSKTYN</sequence>
<dbReference type="HAMAP" id="MF_00009">
    <property type="entry name" value="Endoribonucl_YbeY"/>
    <property type="match status" value="1"/>
</dbReference>
<dbReference type="EMBL" id="MG264610">
    <property type="protein sequence ID" value="AUG32334.1"/>
    <property type="molecule type" value="Genomic_DNA"/>
</dbReference>
<evidence type="ECO:0000256" key="5">
    <source>
        <dbReference type="ARBA" id="ARBA00022759"/>
    </source>
</evidence>
<dbReference type="GO" id="GO:0004519">
    <property type="term" value="F:endonuclease activity"/>
    <property type="evidence" value="ECO:0007669"/>
    <property type="project" value="UniProtKB-KW"/>
</dbReference>
<dbReference type="GO" id="GO:0006364">
    <property type="term" value="P:rRNA processing"/>
    <property type="evidence" value="ECO:0007669"/>
    <property type="project" value="InterPro"/>
</dbReference>
<dbReference type="PANTHER" id="PTHR46986">
    <property type="entry name" value="ENDORIBONUCLEASE YBEY, CHLOROPLASTIC"/>
    <property type="match status" value="1"/>
</dbReference>
<keyword evidence="3" id="KW-0540">Nuclease</keyword>
<evidence type="ECO:0000256" key="1">
    <source>
        <dbReference type="ARBA" id="ARBA00001947"/>
    </source>
</evidence>
<dbReference type="SUPFAM" id="SSF55486">
    <property type="entry name" value="Metalloproteases ('zincins'), catalytic domain"/>
    <property type="match status" value="1"/>
</dbReference>
<dbReference type="GO" id="GO:0004222">
    <property type="term" value="F:metalloendopeptidase activity"/>
    <property type="evidence" value="ECO:0007669"/>
    <property type="project" value="InterPro"/>
</dbReference>
<dbReference type="Pfam" id="PF02130">
    <property type="entry name" value="YbeY"/>
    <property type="match status" value="1"/>
</dbReference>
<keyword evidence="4" id="KW-0479">Metal-binding</keyword>
<geneLocation type="plastid" evidence="8"/>
<dbReference type="NCBIfam" id="TIGR00043">
    <property type="entry name" value="rRNA maturation RNase YbeY"/>
    <property type="match status" value="1"/>
</dbReference>
<organism evidence="8">
    <name type="scientific">Paulinella longichromatophora</name>
    <dbReference type="NCBI Taxonomy" id="1708747"/>
    <lineage>
        <taxon>Eukaryota</taxon>
        <taxon>Sar</taxon>
        <taxon>Rhizaria</taxon>
        <taxon>Cercozoa</taxon>
        <taxon>Imbricatea</taxon>
        <taxon>Silicofilosea</taxon>
        <taxon>Euglyphida</taxon>
        <taxon>Paulinellidae</taxon>
        <taxon>Paulinella</taxon>
    </lineage>
</organism>
<dbReference type="InterPro" id="IPR023091">
    <property type="entry name" value="MetalPrtase_cat_dom_sf_prd"/>
</dbReference>
<evidence type="ECO:0000256" key="3">
    <source>
        <dbReference type="ARBA" id="ARBA00022722"/>
    </source>
</evidence>
<evidence type="ECO:0000256" key="2">
    <source>
        <dbReference type="ARBA" id="ARBA00010875"/>
    </source>
</evidence>
<evidence type="ECO:0000256" key="7">
    <source>
        <dbReference type="ARBA" id="ARBA00022833"/>
    </source>
</evidence>
<keyword evidence="8" id="KW-0934">Plastid</keyword>
<dbReference type="GO" id="GO:0046872">
    <property type="term" value="F:metal ion binding"/>
    <property type="evidence" value="ECO:0007669"/>
    <property type="project" value="UniProtKB-KW"/>
</dbReference>
<keyword evidence="7" id="KW-0862">Zinc</keyword>
<dbReference type="Gene3D" id="3.40.390.30">
    <property type="entry name" value="Metalloproteases ('zincins'), catalytic domain"/>
    <property type="match status" value="1"/>
</dbReference>
<keyword evidence="5" id="KW-0255">Endonuclease</keyword>
<protein>
    <submittedName>
        <fullName evidence="8">Uncharacterized protein</fullName>
    </submittedName>
</protein>
<reference evidence="8" key="1">
    <citation type="submission" date="2017-10" db="EMBL/GenBank/DDBJ databases">
        <title>Paulinella longichromatophora chromatophore genome.</title>
        <authorList>
            <person name="Lhee D."/>
            <person name="Yoon H.S."/>
        </authorList>
    </citation>
    <scope>NUCLEOTIDE SEQUENCE</scope>
</reference>
<accession>A0A2H4ZP71</accession>
<dbReference type="PANTHER" id="PTHR46986:SF1">
    <property type="entry name" value="ENDORIBONUCLEASE YBEY, CHLOROPLASTIC"/>
    <property type="match status" value="1"/>
</dbReference>
<evidence type="ECO:0000313" key="8">
    <source>
        <dbReference type="EMBL" id="AUG32334.1"/>
    </source>
</evidence>
<name>A0A2H4ZP71_9EUKA</name>
<gene>
    <name evidence="8" type="ORF">PLO_337</name>
</gene>
<evidence type="ECO:0000256" key="6">
    <source>
        <dbReference type="ARBA" id="ARBA00022801"/>
    </source>
</evidence>